<dbReference type="AlphaFoldDB" id="A0ABD3TBF3"/>
<accession>A0ABD3TBF3</accession>
<evidence type="ECO:0000313" key="2">
    <source>
        <dbReference type="EMBL" id="KAL3834290.1"/>
    </source>
</evidence>
<sequence>MDTETDSNDSSTVSSSSTDYIEITGDDEIDRVRVNSVLFGNSGADVEIGEFDESENFEGGEVEIGQDDGGEVEEAV</sequence>
<protein>
    <submittedName>
        <fullName evidence="2">Uncharacterized protein</fullName>
    </submittedName>
</protein>
<evidence type="ECO:0000256" key="1">
    <source>
        <dbReference type="SAM" id="MobiDB-lite"/>
    </source>
</evidence>
<name>A0ABD3TBF3_9LAMI</name>
<evidence type="ECO:0000313" key="3">
    <source>
        <dbReference type="Proteomes" id="UP001634393"/>
    </source>
</evidence>
<gene>
    <name evidence="2" type="ORF">ACJIZ3_009026</name>
</gene>
<proteinExistence type="predicted"/>
<feature type="compositionally biased region" description="Low complexity" evidence="1">
    <location>
        <begin position="8"/>
        <end position="19"/>
    </location>
</feature>
<reference evidence="2 3" key="1">
    <citation type="submission" date="2024-12" db="EMBL/GenBank/DDBJ databases">
        <title>The unique morphological basis and parallel evolutionary history of personate flowers in Penstemon.</title>
        <authorList>
            <person name="Depatie T.H."/>
            <person name="Wessinger C.A."/>
        </authorList>
    </citation>
    <scope>NUCLEOTIDE SEQUENCE [LARGE SCALE GENOMIC DNA]</scope>
    <source>
        <strain evidence="2">WTNN_2</strain>
        <tissue evidence="2">Leaf</tissue>
    </source>
</reference>
<keyword evidence="3" id="KW-1185">Reference proteome</keyword>
<dbReference type="EMBL" id="JBJXBP010000004">
    <property type="protein sequence ID" value="KAL3834290.1"/>
    <property type="molecule type" value="Genomic_DNA"/>
</dbReference>
<dbReference type="Proteomes" id="UP001634393">
    <property type="component" value="Unassembled WGS sequence"/>
</dbReference>
<feature type="region of interest" description="Disordered" evidence="1">
    <location>
        <begin position="1"/>
        <end position="21"/>
    </location>
</feature>
<comment type="caution">
    <text evidence="2">The sequence shown here is derived from an EMBL/GenBank/DDBJ whole genome shotgun (WGS) entry which is preliminary data.</text>
</comment>
<organism evidence="2 3">
    <name type="scientific">Penstemon smallii</name>
    <dbReference type="NCBI Taxonomy" id="265156"/>
    <lineage>
        <taxon>Eukaryota</taxon>
        <taxon>Viridiplantae</taxon>
        <taxon>Streptophyta</taxon>
        <taxon>Embryophyta</taxon>
        <taxon>Tracheophyta</taxon>
        <taxon>Spermatophyta</taxon>
        <taxon>Magnoliopsida</taxon>
        <taxon>eudicotyledons</taxon>
        <taxon>Gunneridae</taxon>
        <taxon>Pentapetalae</taxon>
        <taxon>asterids</taxon>
        <taxon>lamiids</taxon>
        <taxon>Lamiales</taxon>
        <taxon>Plantaginaceae</taxon>
        <taxon>Cheloneae</taxon>
        <taxon>Penstemon</taxon>
    </lineage>
</organism>